<dbReference type="Proteomes" id="UP001596161">
    <property type="component" value="Unassembled WGS sequence"/>
</dbReference>
<evidence type="ECO:0000256" key="1">
    <source>
        <dbReference type="ARBA" id="ARBA00001946"/>
    </source>
</evidence>
<comment type="similarity">
    <text evidence="3">Belongs to the Nudix hydrolase family.</text>
</comment>
<evidence type="ECO:0000313" key="6">
    <source>
        <dbReference type="Proteomes" id="UP001596161"/>
    </source>
</evidence>
<evidence type="ECO:0000256" key="2">
    <source>
        <dbReference type="ARBA" id="ARBA00022801"/>
    </source>
</evidence>
<dbReference type="SUPFAM" id="SSF55811">
    <property type="entry name" value="Nudix"/>
    <property type="match status" value="1"/>
</dbReference>
<dbReference type="RefSeq" id="WP_378016745.1">
    <property type="nucleotide sequence ID" value="NZ_JBHSKT010000003.1"/>
</dbReference>
<keyword evidence="2 3" id="KW-0378">Hydrolase</keyword>
<sequence>MEETNKFYEGKLRVRVCGICIENKKLLLACHKGLLPDRDFWAPPGGGLNYGESVQTCLKREFLEETGLEIKPGRFLFINEFLQPPLHAIELFFEVEVTGGELKQGTDPELAAHEQMISEVSYKNLNELSKIPLAEKHTVFHQLVDLDDLFIPDNKFI</sequence>
<dbReference type="PANTHER" id="PTHR43046">
    <property type="entry name" value="GDP-MANNOSE MANNOSYL HYDROLASE"/>
    <property type="match status" value="1"/>
</dbReference>
<accession>A0ABW0EBU5</accession>
<dbReference type="InterPro" id="IPR015797">
    <property type="entry name" value="NUDIX_hydrolase-like_dom_sf"/>
</dbReference>
<feature type="domain" description="Nudix hydrolase" evidence="4">
    <location>
        <begin position="12"/>
        <end position="145"/>
    </location>
</feature>
<dbReference type="InterPro" id="IPR020084">
    <property type="entry name" value="NUDIX_hydrolase_CS"/>
</dbReference>
<reference evidence="6" key="1">
    <citation type="journal article" date="2019" name="Int. J. Syst. Evol. Microbiol.">
        <title>The Global Catalogue of Microorganisms (GCM) 10K type strain sequencing project: providing services to taxonomists for standard genome sequencing and annotation.</title>
        <authorList>
            <consortium name="The Broad Institute Genomics Platform"/>
            <consortium name="The Broad Institute Genome Sequencing Center for Infectious Disease"/>
            <person name="Wu L."/>
            <person name="Ma J."/>
        </authorList>
    </citation>
    <scope>NUCLEOTIDE SEQUENCE [LARGE SCALE GENOMIC DNA]</scope>
    <source>
        <strain evidence="6">KACC 12602</strain>
    </source>
</reference>
<dbReference type="InterPro" id="IPR020476">
    <property type="entry name" value="Nudix_hydrolase"/>
</dbReference>
<dbReference type="Pfam" id="PF00293">
    <property type="entry name" value="NUDIX"/>
    <property type="match status" value="1"/>
</dbReference>
<organism evidence="5 6">
    <name type="scientific">Adhaeribacter terreus</name>
    <dbReference type="NCBI Taxonomy" id="529703"/>
    <lineage>
        <taxon>Bacteria</taxon>
        <taxon>Pseudomonadati</taxon>
        <taxon>Bacteroidota</taxon>
        <taxon>Cytophagia</taxon>
        <taxon>Cytophagales</taxon>
        <taxon>Hymenobacteraceae</taxon>
        <taxon>Adhaeribacter</taxon>
    </lineage>
</organism>
<protein>
    <submittedName>
        <fullName evidence="5">NUDIX domain-containing protein</fullName>
    </submittedName>
</protein>
<gene>
    <name evidence="5" type="ORF">ACFPIB_07130</name>
</gene>
<keyword evidence="6" id="KW-1185">Reference proteome</keyword>
<dbReference type="PANTHER" id="PTHR43046:SF14">
    <property type="entry name" value="MUTT_NUDIX FAMILY PROTEIN"/>
    <property type="match status" value="1"/>
</dbReference>
<dbReference type="PRINTS" id="PR00502">
    <property type="entry name" value="NUDIXFAMILY"/>
</dbReference>
<name>A0ABW0EBU5_9BACT</name>
<dbReference type="EMBL" id="JBHSKT010000003">
    <property type="protein sequence ID" value="MFC5270374.1"/>
    <property type="molecule type" value="Genomic_DNA"/>
</dbReference>
<dbReference type="Gene3D" id="3.90.79.10">
    <property type="entry name" value="Nucleoside Triphosphate Pyrophosphohydrolase"/>
    <property type="match status" value="1"/>
</dbReference>
<evidence type="ECO:0000259" key="4">
    <source>
        <dbReference type="PROSITE" id="PS51462"/>
    </source>
</evidence>
<evidence type="ECO:0000256" key="3">
    <source>
        <dbReference type="RuleBase" id="RU003476"/>
    </source>
</evidence>
<dbReference type="InterPro" id="IPR000086">
    <property type="entry name" value="NUDIX_hydrolase_dom"/>
</dbReference>
<dbReference type="PROSITE" id="PS00893">
    <property type="entry name" value="NUDIX_BOX"/>
    <property type="match status" value="1"/>
</dbReference>
<dbReference type="PROSITE" id="PS51462">
    <property type="entry name" value="NUDIX"/>
    <property type="match status" value="1"/>
</dbReference>
<evidence type="ECO:0000313" key="5">
    <source>
        <dbReference type="EMBL" id="MFC5270374.1"/>
    </source>
</evidence>
<comment type="caution">
    <text evidence="5">The sequence shown here is derived from an EMBL/GenBank/DDBJ whole genome shotgun (WGS) entry which is preliminary data.</text>
</comment>
<comment type="cofactor">
    <cofactor evidence="1">
        <name>Mg(2+)</name>
        <dbReference type="ChEBI" id="CHEBI:18420"/>
    </cofactor>
</comment>
<proteinExistence type="inferred from homology"/>